<evidence type="ECO:0000313" key="1">
    <source>
        <dbReference type="EMBL" id="TPG14247.1"/>
    </source>
</evidence>
<keyword evidence="2" id="KW-1185">Reference proteome</keyword>
<protein>
    <recommendedName>
        <fullName evidence="3">Phytoene synthase</fullName>
    </recommendedName>
</protein>
<dbReference type="EMBL" id="RCZK01000002">
    <property type="protein sequence ID" value="TPG14247.1"/>
    <property type="molecule type" value="Genomic_DNA"/>
</dbReference>
<sequence>MTDSPVDLAIALAPRRAHPALMALFALDARLADIVASTSEPLIGQLRLAWWREALVRLDTSPAPAEPVLRDLARLVLPHGVTGAELAAMTEGWEAVLMGQLPDQATLTDYATQRGAVLFGAAARMLGTDPTARMTAAGRGWALAALCRHGSDASVVDLARRCADAAFDETFAGFWPRAERPLGILAMLAARDLVTSRDLARRWPTATAFIRFRLIGRR</sequence>
<dbReference type="Gene3D" id="1.10.600.10">
    <property type="entry name" value="Farnesyl Diphosphate Synthase"/>
    <property type="match status" value="1"/>
</dbReference>
<name>A0A502CM30_9SPHN</name>
<organism evidence="1 2">
    <name type="scientific">Sphingomonas oligophenolica</name>
    <dbReference type="NCBI Taxonomy" id="301154"/>
    <lineage>
        <taxon>Bacteria</taxon>
        <taxon>Pseudomonadati</taxon>
        <taxon>Pseudomonadota</taxon>
        <taxon>Alphaproteobacteria</taxon>
        <taxon>Sphingomonadales</taxon>
        <taxon>Sphingomonadaceae</taxon>
        <taxon>Sphingomonas</taxon>
    </lineage>
</organism>
<accession>A0A502CM30</accession>
<reference evidence="1 2" key="1">
    <citation type="journal article" date="2019" name="Environ. Microbiol.">
        <title>Species interactions and distinct microbial communities in high Arctic permafrost affected cryosols are associated with the CH4 and CO2 gas fluxes.</title>
        <authorList>
            <person name="Altshuler I."/>
            <person name="Hamel J."/>
            <person name="Turney S."/>
            <person name="Magnuson E."/>
            <person name="Levesque R."/>
            <person name="Greer C."/>
            <person name="Whyte L.G."/>
        </authorList>
    </citation>
    <scope>NUCLEOTIDE SEQUENCE [LARGE SCALE GENOMIC DNA]</scope>
    <source>
        <strain evidence="1 2">S5.1</strain>
    </source>
</reference>
<dbReference type="InterPro" id="IPR002060">
    <property type="entry name" value="Squ/phyt_synthse"/>
</dbReference>
<dbReference type="SUPFAM" id="SSF48576">
    <property type="entry name" value="Terpenoid synthases"/>
    <property type="match status" value="1"/>
</dbReference>
<evidence type="ECO:0000313" key="2">
    <source>
        <dbReference type="Proteomes" id="UP000318413"/>
    </source>
</evidence>
<dbReference type="InterPro" id="IPR008949">
    <property type="entry name" value="Isoprenoid_synthase_dom_sf"/>
</dbReference>
<dbReference type="Proteomes" id="UP000318413">
    <property type="component" value="Unassembled WGS sequence"/>
</dbReference>
<dbReference type="AlphaFoldDB" id="A0A502CM30"/>
<evidence type="ECO:0008006" key="3">
    <source>
        <dbReference type="Google" id="ProtNLM"/>
    </source>
</evidence>
<dbReference type="RefSeq" id="WP_140867364.1">
    <property type="nucleotide sequence ID" value="NZ_RCZK01000002.1"/>
</dbReference>
<gene>
    <name evidence="1" type="ORF">EAH84_02695</name>
</gene>
<comment type="caution">
    <text evidence="1">The sequence shown here is derived from an EMBL/GenBank/DDBJ whole genome shotgun (WGS) entry which is preliminary data.</text>
</comment>
<dbReference type="OrthoDB" id="9814909at2"/>
<dbReference type="Pfam" id="PF00494">
    <property type="entry name" value="SQS_PSY"/>
    <property type="match status" value="1"/>
</dbReference>
<proteinExistence type="predicted"/>